<dbReference type="InterPro" id="IPR022300">
    <property type="entry name" value="PPK2-rel_1"/>
</dbReference>
<organism evidence="3 4">
    <name type="scientific">Arsenicicoccus piscis</name>
    <dbReference type="NCBI Taxonomy" id="673954"/>
    <lineage>
        <taxon>Bacteria</taxon>
        <taxon>Bacillati</taxon>
        <taxon>Actinomycetota</taxon>
        <taxon>Actinomycetes</taxon>
        <taxon>Micrococcales</taxon>
        <taxon>Intrasporangiaceae</taxon>
        <taxon>Arsenicicoccus</taxon>
    </lineage>
</organism>
<feature type="region of interest" description="Disordered" evidence="1">
    <location>
        <begin position="1"/>
        <end position="29"/>
    </location>
</feature>
<keyword evidence="4" id="KW-1185">Reference proteome</keyword>
<comment type="caution">
    <text evidence="3">The sequence shown here is derived from an EMBL/GenBank/DDBJ whole genome shotgun (WGS) entry which is preliminary data.</text>
</comment>
<feature type="domain" description="Polyphosphate kinase-2-related" evidence="2">
    <location>
        <begin position="119"/>
        <end position="339"/>
    </location>
</feature>
<name>A0ABQ6HN61_9MICO</name>
<dbReference type="PANTHER" id="PTHR34383">
    <property type="entry name" value="POLYPHOSPHATE:AMP PHOSPHOTRANSFERASE-RELATED"/>
    <property type="match status" value="1"/>
</dbReference>
<dbReference type="EMBL" id="BSUJ01000001">
    <property type="protein sequence ID" value="GMA19884.1"/>
    <property type="molecule type" value="Genomic_DNA"/>
</dbReference>
<feature type="compositionally biased region" description="Basic residues" evidence="1">
    <location>
        <begin position="1"/>
        <end position="12"/>
    </location>
</feature>
<dbReference type="RefSeq" id="WP_241444625.1">
    <property type="nucleotide sequence ID" value="NZ_BSUJ01000001.1"/>
</dbReference>
<dbReference type="Gene3D" id="3.40.50.300">
    <property type="entry name" value="P-loop containing nucleotide triphosphate hydrolases"/>
    <property type="match status" value="1"/>
</dbReference>
<evidence type="ECO:0000313" key="4">
    <source>
        <dbReference type="Proteomes" id="UP001157109"/>
    </source>
</evidence>
<dbReference type="InterPro" id="IPR027417">
    <property type="entry name" value="P-loop_NTPase"/>
</dbReference>
<accession>A0ABQ6HN61</accession>
<gene>
    <name evidence="3" type="ORF">GCM10025862_19050</name>
</gene>
<dbReference type="PANTHER" id="PTHR34383:SF3">
    <property type="entry name" value="POLYPHOSPHATE:AMP PHOSPHOTRANSFERASE"/>
    <property type="match status" value="1"/>
</dbReference>
<evidence type="ECO:0000259" key="2">
    <source>
        <dbReference type="Pfam" id="PF03976"/>
    </source>
</evidence>
<dbReference type="Proteomes" id="UP001157109">
    <property type="component" value="Unassembled WGS sequence"/>
</dbReference>
<evidence type="ECO:0000313" key="3">
    <source>
        <dbReference type="EMBL" id="GMA19884.1"/>
    </source>
</evidence>
<dbReference type="InterPro" id="IPR022488">
    <property type="entry name" value="PPK2-related"/>
</dbReference>
<sequence>MGKDSKAKKKAKRADQDQQGTGDGAVVSKAEEAAAKVRARVKSAKKLAKARKAERAAAEAALAASSTVEDIAKQLGIPAAPPPPFEDLGSQLRVERGFVLADLDPRSTPGYSGDKRSAELDLEAGRAELSDLQERLFANGKDGEGPSVLLIVQGMDTSGKGGIMRHVVGATDPGGVKYTAFKVPTAEERAHDFLWRIERALPDPGQLGVFDRSQYEDVLVVRVHDLVPQAEWSKRYAQINAFERAAARKGIVVVKVLLQISSDEQRARLGERLDRPDKFYKFNPGDIDERARWSDYQEAYQAVLDKTSTKGAPWYVVPADRKWYARLAVQQLLLEHLRDLDLQWPEATFDVEVEKERLAET</sequence>
<protein>
    <recommendedName>
        <fullName evidence="2">Polyphosphate kinase-2-related domain-containing protein</fullName>
    </recommendedName>
</protein>
<dbReference type="SUPFAM" id="SSF52540">
    <property type="entry name" value="P-loop containing nucleoside triphosphate hydrolases"/>
    <property type="match status" value="1"/>
</dbReference>
<proteinExistence type="predicted"/>
<dbReference type="NCBIfam" id="TIGR03709">
    <property type="entry name" value="PPK2_rel_1"/>
    <property type="match status" value="1"/>
</dbReference>
<evidence type="ECO:0000256" key="1">
    <source>
        <dbReference type="SAM" id="MobiDB-lite"/>
    </source>
</evidence>
<dbReference type="Pfam" id="PF03976">
    <property type="entry name" value="PPK2"/>
    <property type="match status" value="1"/>
</dbReference>
<reference evidence="4" key="1">
    <citation type="journal article" date="2019" name="Int. J. Syst. Evol. Microbiol.">
        <title>The Global Catalogue of Microorganisms (GCM) 10K type strain sequencing project: providing services to taxonomists for standard genome sequencing and annotation.</title>
        <authorList>
            <consortium name="The Broad Institute Genomics Platform"/>
            <consortium name="The Broad Institute Genome Sequencing Center for Infectious Disease"/>
            <person name="Wu L."/>
            <person name="Ma J."/>
        </authorList>
    </citation>
    <scope>NUCLEOTIDE SEQUENCE [LARGE SCALE GENOMIC DNA]</scope>
    <source>
        <strain evidence="4">NBRC 105830</strain>
    </source>
</reference>